<proteinExistence type="predicted"/>
<evidence type="ECO:0000256" key="1">
    <source>
        <dbReference type="ARBA" id="ARBA00023054"/>
    </source>
</evidence>
<dbReference type="EMBL" id="PYDT01000003">
    <property type="protein sequence ID" value="THU65876.1"/>
    <property type="molecule type" value="Genomic_DNA"/>
</dbReference>
<keyword evidence="5" id="KW-1185">Reference proteome</keyword>
<keyword evidence="1 2" id="KW-0175">Coiled coil</keyword>
<evidence type="ECO:0000256" key="3">
    <source>
        <dbReference type="SAM" id="MobiDB-lite"/>
    </source>
</evidence>
<feature type="region of interest" description="Disordered" evidence="3">
    <location>
        <begin position="365"/>
        <end position="393"/>
    </location>
</feature>
<dbReference type="GO" id="GO:0072699">
    <property type="term" value="P:protein localization to cortical microtubule cytoskeleton"/>
    <property type="evidence" value="ECO:0007669"/>
    <property type="project" value="TreeGrafter"/>
</dbReference>
<dbReference type="Proteomes" id="UP000317650">
    <property type="component" value="Chromosome 5"/>
</dbReference>
<feature type="compositionally biased region" description="Polar residues" evidence="3">
    <location>
        <begin position="439"/>
        <end position="449"/>
    </location>
</feature>
<organism evidence="4 5">
    <name type="scientific">Musa balbisiana</name>
    <name type="common">Banana</name>
    <dbReference type="NCBI Taxonomy" id="52838"/>
    <lineage>
        <taxon>Eukaryota</taxon>
        <taxon>Viridiplantae</taxon>
        <taxon>Streptophyta</taxon>
        <taxon>Embryophyta</taxon>
        <taxon>Tracheophyta</taxon>
        <taxon>Spermatophyta</taxon>
        <taxon>Magnoliopsida</taxon>
        <taxon>Liliopsida</taxon>
        <taxon>Zingiberales</taxon>
        <taxon>Musaceae</taxon>
        <taxon>Musa</taxon>
    </lineage>
</organism>
<dbReference type="PANTHER" id="PTHR31342:SF4">
    <property type="entry name" value="ACTIN BINDING PROTEIN FAMILY"/>
    <property type="match status" value="1"/>
</dbReference>
<dbReference type="GO" id="GO:0055028">
    <property type="term" value="C:cortical microtubule"/>
    <property type="evidence" value="ECO:0007669"/>
    <property type="project" value="TreeGrafter"/>
</dbReference>
<evidence type="ECO:0000313" key="5">
    <source>
        <dbReference type="Proteomes" id="UP000317650"/>
    </source>
</evidence>
<dbReference type="STRING" id="52838.A0A4S8JUK9"/>
<reference evidence="4 5" key="1">
    <citation type="journal article" date="2019" name="Nat. Plants">
        <title>Genome sequencing of Musa balbisiana reveals subgenome evolution and function divergence in polyploid bananas.</title>
        <authorList>
            <person name="Yao X."/>
        </authorList>
    </citation>
    <scope>NUCLEOTIDE SEQUENCE [LARGE SCALE GENOMIC DNA]</scope>
    <source>
        <strain evidence="5">cv. DH-PKW</strain>
        <tissue evidence="4">Leaves</tissue>
    </source>
</reference>
<evidence type="ECO:0000256" key="2">
    <source>
        <dbReference type="SAM" id="Coils"/>
    </source>
</evidence>
<evidence type="ECO:0000313" key="4">
    <source>
        <dbReference type="EMBL" id="THU65876.1"/>
    </source>
</evidence>
<feature type="compositionally biased region" description="Basic and acidic residues" evidence="3">
    <location>
        <begin position="370"/>
        <end position="391"/>
    </location>
</feature>
<feature type="coiled-coil region" evidence="2">
    <location>
        <begin position="220"/>
        <end position="345"/>
    </location>
</feature>
<feature type="region of interest" description="Disordered" evidence="3">
    <location>
        <begin position="439"/>
        <end position="471"/>
    </location>
</feature>
<gene>
    <name evidence="4" type="ORF">C4D60_Mb05t08250</name>
</gene>
<dbReference type="PANTHER" id="PTHR31342">
    <property type="entry name" value="PROTEIN CHUP1, CHLOROPLASTIC"/>
    <property type="match status" value="1"/>
</dbReference>
<sequence>MFRYWLVDDGITIVAIKDGMKPLLERGRDDNDKAVLLGLGVTLAGYLVSCFTRWNSTSTLAGYGSGTGSKTAVVSTIISGRGLKDELCLLQQEQEGEALANVTHSISRNLCTTTTSTVTSDVITEQSSGVKSLEDGVVISSQKIDQPSVPEHLPHLVRPLWKKERNNEIQMLEYCGELKHLLQICSMAAQSLSVKLEFLQLENQRLKVVASPSSGTMRELRSAKLKIKHLQKRLRSCRAQAGKQMNSLQHRITMLQNKVDQDEQIDADVQIKLQRLEDLEDEADDLRKATSILAQRLESARVSLSTLEVSQAEGFEQVKILREANHKLEKRIEQLQTDHHAEVEELVHLRWLNSRLIYELAYNQLPPGKPAEKDPRNCRRPKHDAEDRRSSTSDVILSSCKPKLFLGKLKKLVRRRGSQSNNDISESCITFETRAAASTCSGDPTSSGLPNHLTLTGAKADDTERWQNNSA</sequence>
<dbReference type="AlphaFoldDB" id="A0A4S8JUK9"/>
<protein>
    <submittedName>
        <fullName evidence="4">Uncharacterized protein</fullName>
    </submittedName>
</protein>
<accession>A0A4S8JUK9</accession>
<name>A0A4S8JUK9_MUSBA</name>
<dbReference type="InterPro" id="IPR040265">
    <property type="entry name" value="CHUP1/IPGA1-like"/>
</dbReference>
<comment type="caution">
    <text evidence="4">The sequence shown here is derived from an EMBL/GenBank/DDBJ whole genome shotgun (WGS) entry which is preliminary data.</text>
</comment>